<dbReference type="PANTHER" id="PTHR46814:SF1">
    <property type="entry name" value="EGALITARIAN, ISOFORM B"/>
    <property type="match status" value="1"/>
</dbReference>
<gene>
    <name evidence="3" type="ORF">pclt_cds_588</name>
</gene>
<accession>A0A4D6EH98</accession>
<evidence type="ECO:0000313" key="4">
    <source>
        <dbReference type="Proteomes" id="UP001237152"/>
    </source>
</evidence>
<protein>
    <submittedName>
        <fullName evidence="3">DnaQ like exonuclease domain containing protein</fullName>
    </submittedName>
</protein>
<evidence type="ECO:0000259" key="2">
    <source>
        <dbReference type="SMART" id="SM00474"/>
    </source>
</evidence>
<sequence length="434" mass="47111">MATTLPFPPGLAPLGDGDHHHHHHRHYQRRSWYRDAEPLNRAVAQVLDHRPRGVPLQAIDPFVRWSTGFTLTEWVRMVDVTSSIFSAPDGPTTRPVSRVDLLRRLPCVSTVDRIAGLSVVYPAASLNRLREHAPPPMPGQYALCASLAGKTSAIFGGTTVVVVDSVEACRDAVQYMRGRGTAIALDCEGTSVVRPNTISPGVALIQMAPRDGPCYLFDMCRPEKERSGRALMERGGLGALLSDRTVIKVVHDAREDARALAVAYRCALNGVFDTQIAYMEIMGTVDGRRPSLNAVLAACGLATNQHKDAMRAVYPFDLFPWQRRPVHDWMVEYAMSDVALLLALYDILIERRLSASSLPPPPWRLGPSITPLCGWTVVVAGGAAAAPRLCAAAPAATPRSPPSAAKRCLPVVAGESTKGTGRRRHRRAAAAISH</sequence>
<organism evidence="3 4">
    <name type="scientific">Pandoravirus celtis</name>
    <dbReference type="NCBI Taxonomy" id="2568002"/>
    <lineage>
        <taxon>Viruses</taxon>
        <taxon>Pandoravirus</taxon>
    </lineage>
</organism>
<dbReference type="InterPro" id="IPR012337">
    <property type="entry name" value="RNaseH-like_sf"/>
</dbReference>
<dbReference type="InterPro" id="IPR002562">
    <property type="entry name" value="3'-5'_exonuclease_dom"/>
</dbReference>
<dbReference type="GO" id="GO:0006139">
    <property type="term" value="P:nucleobase-containing compound metabolic process"/>
    <property type="evidence" value="ECO:0007669"/>
    <property type="project" value="InterPro"/>
</dbReference>
<dbReference type="SUPFAM" id="SSF53098">
    <property type="entry name" value="Ribonuclease H-like"/>
    <property type="match status" value="1"/>
</dbReference>
<feature type="region of interest" description="Disordered" evidence="1">
    <location>
        <begin position="1"/>
        <end position="22"/>
    </location>
</feature>
<dbReference type="GO" id="GO:0008408">
    <property type="term" value="F:3'-5' exonuclease activity"/>
    <property type="evidence" value="ECO:0007669"/>
    <property type="project" value="InterPro"/>
</dbReference>
<keyword evidence="3" id="KW-0540">Nuclease</keyword>
<dbReference type="GO" id="GO:0003676">
    <property type="term" value="F:nucleic acid binding"/>
    <property type="evidence" value="ECO:0007669"/>
    <property type="project" value="InterPro"/>
</dbReference>
<dbReference type="Proteomes" id="UP001237152">
    <property type="component" value="Segment"/>
</dbReference>
<evidence type="ECO:0000256" key="1">
    <source>
        <dbReference type="SAM" id="MobiDB-lite"/>
    </source>
</evidence>
<feature type="region of interest" description="Disordered" evidence="1">
    <location>
        <begin position="415"/>
        <end position="434"/>
    </location>
</feature>
<dbReference type="InterPro" id="IPR036397">
    <property type="entry name" value="RNaseH_sf"/>
</dbReference>
<feature type="domain" description="3'-5' exonuclease" evidence="2">
    <location>
        <begin position="160"/>
        <end position="353"/>
    </location>
</feature>
<evidence type="ECO:0000313" key="3">
    <source>
        <dbReference type="EMBL" id="QBZ81181.1"/>
    </source>
</evidence>
<proteinExistence type="predicted"/>
<dbReference type="EMBL" id="MK174290">
    <property type="protein sequence ID" value="QBZ81181.1"/>
    <property type="molecule type" value="Genomic_DNA"/>
</dbReference>
<name>A0A4D6EH98_9VIRU</name>
<feature type="compositionally biased region" description="Pro residues" evidence="1">
    <location>
        <begin position="1"/>
        <end position="11"/>
    </location>
</feature>
<keyword evidence="3" id="KW-0269">Exonuclease</keyword>
<reference evidence="3" key="1">
    <citation type="journal article" date="2019" name="Front. Microbiol.">
        <title>Pandoravirus Celtis Illustrates the Microevolution Processes at Work in the Giant Pandoraviridae Genomes.</title>
        <authorList>
            <person name="Legendre M."/>
            <person name="Alempic J.M."/>
            <person name="Philippe N."/>
            <person name="Lartigue A."/>
            <person name="Jeudy S."/>
            <person name="Poirot O."/>
            <person name="Ta N.T."/>
            <person name="Nin S."/>
            <person name="Coute Y."/>
            <person name="Abergel C."/>
            <person name="Claverie J.M."/>
        </authorList>
    </citation>
    <scope>NUCLEOTIDE SEQUENCE</scope>
</reference>
<dbReference type="Gene3D" id="3.30.420.10">
    <property type="entry name" value="Ribonuclease H-like superfamily/Ribonuclease H"/>
    <property type="match status" value="1"/>
</dbReference>
<keyword evidence="3" id="KW-0378">Hydrolase</keyword>
<dbReference type="PANTHER" id="PTHR46814">
    <property type="entry name" value="EGALITARIAN, ISOFORM B"/>
    <property type="match status" value="1"/>
</dbReference>
<dbReference type="Pfam" id="PF01612">
    <property type="entry name" value="DNA_pol_A_exo1"/>
    <property type="match status" value="1"/>
</dbReference>
<dbReference type="SMART" id="SM00474">
    <property type="entry name" value="35EXOc"/>
    <property type="match status" value="1"/>
</dbReference>